<dbReference type="InterPro" id="IPR002909">
    <property type="entry name" value="IPT_dom"/>
</dbReference>
<dbReference type="InterPro" id="IPR013783">
    <property type="entry name" value="Ig-like_fold"/>
</dbReference>
<dbReference type="Pfam" id="PF01833">
    <property type="entry name" value="TIG"/>
    <property type="match status" value="1"/>
</dbReference>
<organism evidence="2 3">
    <name type="scientific">Scyliorhinus torazame</name>
    <name type="common">Cloudy catshark</name>
    <name type="synonym">Catulus torazame</name>
    <dbReference type="NCBI Taxonomy" id="75743"/>
    <lineage>
        <taxon>Eukaryota</taxon>
        <taxon>Metazoa</taxon>
        <taxon>Chordata</taxon>
        <taxon>Craniata</taxon>
        <taxon>Vertebrata</taxon>
        <taxon>Chondrichthyes</taxon>
        <taxon>Elasmobranchii</taxon>
        <taxon>Galeomorphii</taxon>
        <taxon>Galeoidea</taxon>
        <taxon>Carcharhiniformes</taxon>
        <taxon>Scyliorhinidae</taxon>
        <taxon>Scyliorhinus</taxon>
    </lineage>
</organism>
<protein>
    <recommendedName>
        <fullName evidence="1">IPT/TIG domain-containing protein</fullName>
    </recommendedName>
</protein>
<evidence type="ECO:0000313" key="3">
    <source>
        <dbReference type="Proteomes" id="UP000288216"/>
    </source>
</evidence>
<dbReference type="AlphaFoldDB" id="A0A401QF89"/>
<comment type="caution">
    <text evidence="2">The sequence shown here is derived from an EMBL/GenBank/DDBJ whole genome shotgun (WGS) entry which is preliminary data.</text>
</comment>
<gene>
    <name evidence="2" type="ORF">scyTo_0024576</name>
</gene>
<proteinExistence type="predicted"/>
<dbReference type="Gene3D" id="2.60.40.10">
    <property type="entry name" value="Immunoglobulins"/>
    <property type="match status" value="1"/>
</dbReference>
<reference evidence="2 3" key="1">
    <citation type="journal article" date="2018" name="Nat. Ecol. Evol.">
        <title>Shark genomes provide insights into elasmobranch evolution and the origin of vertebrates.</title>
        <authorList>
            <person name="Hara Y"/>
            <person name="Yamaguchi K"/>
            <person name="Onimaru K"/>
            <person name="Kadota M"/>
            <person name="Koyanagi M"/>
            <person name="Keeley SD"/>
            <person name="Tatsumi K"/>
            <person name="Tanaka K"/>
            <person name="Motone F"/>
            <person name="Kageyama Y"/>
            <person name="Nozu R"/>
            <person name="Adachi N"/>
            <person name="Nishimura O"/>
            <person name="Nakagawa R"/>
            <person name="Tanegashima C"/>
            <person name="Kiyatake I"/>
            <person name="Matsumoto R"/>
            <person name="Murakumo K"/>
            <person name="Nishida K"/>
            <person name="Terakita A"/>
            <person name="Kuratani S"/>
            <person name="Sato K"/>
            <person name="Hyodo S Kuraku.S."/>
        </authorList>
    </citation>
    <scope>NUCLEOTIDE SEQUENCE [LARGE SCALE GENOMIC DNA]</scope>
</reference>
<evidence type="ECO:0000259" key="1">
    <source>
        <dbReference type="Pfam" id="PF01833"/>
    </source>
</evidence>
<feature type="domain" description="IPT/TIG" evidence="1">
    <location>
        <begin position="3"/>
        <end position="81"/>
    </location>
</feature>
<feature type="non-terminal residue" evidence="2">
    <location>
        <position position="1"/>
    </location>
</feature>
<keyword evidence="3" id="KW-1185">Reference proteome</keyword>
<accession>A0A401QF89</accession>
<dbReference type="Proteomes" id="UP000288216">
    <property type="component" value="Unassembled WGS sequence"/>
</dbReference>
<sequence length="126" mass="13670">ESVVKSLEPKRVASSRRATVTIFGSGLSIGSRAVLHIKGISDYVTAKSSNCTIKSDTLVRCVLPETTHGKKTACLLYDSEKDCAANRTAVLVYISNILITGIQPNLSWVRALSQLPNHFDPEIQVV</sequence>
<name>A0A401QF89_SCYTO</name>
<evidence type="ECO:0000313" key="2">
    <source>
        <dbReference type="EMBL" id="GCB84024.1"/>
    </source>
</evidence>
<dbReference type="EMBL" id="BFAA01050361">
    <property type="protein sequence ID" value="GCB84024.1"/>
    <property type="molecule type" value="Genomic_DNA"/>
</dbReference>